<protein>
    <submittedName>
        <fullName evidence="2">Cna protein B-type domain</fullName>
    </submittedName>
</protein>
<comment type="caution">
    <text evidence="2">The sequence shown here is derived from an EMBL/GenBank/DDBJ whole genome shotgun (WGS) entry which is preliminary data.</text>
</comment>
<keyword evidence="1" id="KW-0732">Signal</keyword>
<reference evidence="2 3" key="1">
    <citation type="submission" date="2017-06" db="EMBL/GenBank/DDBJ databases">
        <title>Raineya orbicola gen. nov., sp. nov. a slightly thermophilic bacterium of the phylum Bacteroidetes and the description of Raineyaceae fam. nov.</title>
        <authorList>
            <person name="Albuquerque L."/>
            <person name="Polonia A.R.M."/>
            <person name="Barroso C."/>
            <person name="Froufe H.J.C."/>
            <person name="Lage O."/>
            <person name="Lobo-Da-Cunha A."/>
            <person name="Egas C."/>
            <person name="Da Costa M.S."/>
        </authorList>
    </citation>
    <scope>NUCLEOTIDE SEQUENCE [LARGE SCALE GENOMIC DNA]</scope>
    <source>
        <strain evidence="2 3">SPSPC-11</strain>
    </source>
</reference>
<dbReference type="Pfam" id="PF18939">
    <property type="entry name" value="DUF5686"/>
    <property type="match status" value="1"/>
</dbReference>
<proteinExistence type="predicted"/>
<keyword evidence="3" id="KW-1185">Reference proteome</keyword>
<feature type="signal peptide" evidence="1">
    <location>
        <begin position="1"/>
        <end position="18"/>
    </location>
</feature>
<evidence type="ECO:0000256" key="1">
    <source>
        <dbReference type="SAM" id="SignalP"/>
    </source>
</evidence>
<dbReference type="Gene3D" id="2.60.40.1120">
    <property type="entry name" value="Carboxypeptidase-like, regulatory domain"/>
    <property type="match status" value="1"/>
</dbReference>
<dbReference type="Pfam" id="PF13715">
    <property type="entry name" value="CarbopepD_reg_2"/>
    <property type="match status" value="1"/>
</dbReference>
<feature type="chain" id="PRO_5014956481" evidence="1">
    <location>
        <begin position="19"/>
        <end position="811"/>
    </location>
</feature>
<dbReference type="AlphaFoldDB" id="A0A2N3IJ75"/>
<dbReference type="RefSeq" id="WP_101357844.1">
    <property type="nucleotide sequence ID" value="NZ_NKXO01000007.1"/>
</dbReference>
<dbReference type="Proteomes" id="UP000233387">
    <property type="component" value="Unassembled WGS sequence"/>
</dbReference>
<dbReference type="OrthoDB" id="983143at2"/>
<organism evidence="2 3">
    <name type="scientific">Raineya orbicola</name>
    <dbReference type="NCBI Taxonomy" id="2016530"/>
    <lineage>
        <taxon>Bacteria</taxon>
        <taxon>Pseudomonadati</taxon>
        <taxon>Bacteroidota</taxon>
        <taxon>Cytophagia</taxon>
        <taxon>Cytophagales</taxon>
        <taxon>Raineyaceae</taxon>
        <taxon>Raineya</taxon>
    </lineage>
</organism>
<sequence length="811" mass="94448">MRAISFMIGFFWVLVANAQNKATLQGKILGEKNEPLAFASIYLKNTTIGTTSNVAGFYSFAVPLGEYEVIVQFPSYQSKTQKITFTEAKTYTLDFFLELESQEIEAITVQGKFVNYADEVIRNAQRNRKKYLEERPDFQCEVYVKTLFRLDKKPESILGESTAGLDTGVVYLSESVSEVSYQKNPRRYKEVVVASKVSGDSKAYTFNLAGTWNFNFYQNLVGQGIYERGFVSPISNVAFLYYEYKWEGQFEENGNVINKIKVIPKRKTDPVWEGYIYITENTWRIHSVDLSFDESRPTDFVKTGNVKIIYTQPEKNSDWVLFSQNFNFTFKLFGFLGSGYTNKIYRNYTLNPKFPEKHFGNDWIIVEKESNQKDSLFWKAIRPIPLLLKEAEDYRKKDSLEVIRNSKPYKDSIDKIANRFKINALLFGYTYRNSYKKYSLSFGSPLNDISFNTVEGWVTNLKIGYNKEFEENRSLSVTPTLRYGFSSQSFYGKLNVSYGANAKRFERWSVEGGKFVEQFNPDAISPSINTTTTLWQKLNFMKLYEKTYGKIAYQKEVLNGVLLNTSAEYAQRKMLQNTSDFSWTRRVQRDYTPNTPLNSEMIDTDFGENTAFLWNMELRYTPKQRYINRPDARLRLRSPFPTFLLTYRKGLSALGSQVDFDQLEFGITDTYRKGLLGSGYFKLFAGDFLNKKSLTFVDFQHFDGSRVMFAFPSFRAYQLLDYYLFSTARRYAGVYFEHHFNGFFLNRIPLLKKTRIQEVFTCNYLFTETNGNYLEIGAGIEHIFKVLRVDYFWSFLDGKSFNNGLRFGIGF</sequence>
<gene>
    <name evidence="2" type="ORF">Rain11_0584</name>
</gene>
<dbReference type="SUPFAM" id="SSF49464">
    <property type="entry name" value="Carboxypeptidase regulatory domain-like"/>
    <property type="match status" value="1"/>
</dbReference>
<evidence type="ECO:0000313" key="3">
    <source>
        <dbReference type="Proteomes" id="UP000233387"/>
    </source>
</evidence>
<dbReference type="InterPro" id="IPR008969">
    <property type="entry name" value="CarboxyPept-like_regulatory"/>
</dbReference>
<name>A0A2N3IJ75_9BACT</name>
<dbReference type="EMBL" id="NKXO01000007">
    <property type="protein sequence ID" value="PKQ70356.1"/>
    <property type="molecule type" value="Genomic_DNA"/>
</dbReference>
<dbReference type="InterPro" id="IPR043741">
    <property type="entry name" value="DUF5686"/>
</dbReference>
<accession>A0A2N3IJ75</accession>
<evidence type="ECO:0000313" key="2">
    <source>
        <dbReference type="EMBL" id="PKQ70356.1"/>
    </source>
</evidence>